<sequence length="406" mass="45860">MSETKRQIFVGTPTSFAMEAHLAPYAAHSATSRGRRYAEAPPTARTEFQRDRDRIVHSTAFRRLEYKTQVFVNHEGDLFRTRLTHSLEVAQIARSVARNLRVNEDLVEAISLAHDLGHTPFGHAGQDALHECMRDHGGFEHNLQSLAVVDQLEEHYGAFNGLNLCFETREGILKHCSRENARKLGDLGERFLTGRQPSIEAQIANVADEIAYNNHDVDDGLRSGFIPLEQLAEVSLWHTHHEAARSEYPRIDGRRLIHETIRRIINTLIVDLIDTTNDNLARIAPESLDDVRNAPPLVAHSEEVAAQAAALKRFLFKNLYRHYRVMRMANKARRVVTGLFGAFTEDPRLLPPSYQARGPVAEESANDAAGPTYNGSQARLIAHYIAGMTDRYALKEYQRLFVIDDN</sequence>
<dbReference type="Pfam" id="PF13286">
    <property type="entry name" value="HD_assoc"/>
    <property type="match status" value="1"/>
</dbReference>
<proteinExistence type="inferred from homology"/>
<name>A0A158HR09_9BURK</name>
<comment type="similarity">
    <text evidence="2">Belongs to the dGTPase family. Type 2 subfamily.</text>
</comment>
<protein>
    <recommendedName>
        <fullName evidence="2">Deoxyguanosinetriphosphate triphosphohydrolase-like protein</fullName>
    </recommendedName>
</protein>
<dbReference type="CDD" id="cd00077">
    <property type="entry name" value="HDc"/>
    <property type="match status" value="1"/>
</dbReference>
<dbReference type="STRING" id="326474.AWB65_03667"/>
<dbReference type="SUPFAM" id="SSF109604">
    <property type="entry name" value="HD-domain/PDEase-like"/>
    <property type="match status" value="1"/>
</dbReference>
<dbReference type="GO" id="GO:0008832">
    <property type="term" value="F:dGTPase activity"/>
    <property type="evidence" value="ECO:0007669"/>
    <property type="project" value="TreeGrafter"/>
</dbReference>
<dbReference type="Gene3D" id="1.10.3210.10">
    <property type="entry name" value="Hypothetical protein af1432"/>
    <property type="match status" value="1"/>
</dbReference>
<dbReference type="SMART" id="SM00471">
    <property type="entry name" value="HDc"/>
    <property type="match status" value="1"/>
</dbReference>
<evidence type="ECO:0000313" key="5">
    <source>
        <dbReference type="Proteomes" id="UP000054977"/>
    </source>
</evidence>
<keyword evidence="5" id="KW-1185">Reference proteome</keyword>
<gene>
    <name evidence="4" type="ORF">AWB65_03667</name>
</gene>
<dbReference type="PROSITE" id="PS51831">
    <property type="entry name" value="HD"/>
    <property type="match status" value="1"/>
</dbReference>
<evidence type="ECO:0000313" key="4">
    <source>
        <dbReference type="EMBL" id="SAL46429.1"/>
    </source>
</evidence>
<evidence type="ECO:0000259" key="3">
    <source>
        <dbReference type="PROSITE" id="PS51831"/>
    </source>
</evidence>
<dbReference type="InterPro" id="IPR006674">
    <property type="entry name" value="HD_domain"/>
</dbReference>
<evidence type="ECO:0000256" key="2">
    <source>
        <dbReference type="HAMAP-Rule" id="MF_01212"/>
    </source>
</evidence>
<accession>A0A158HR09</accession>
<dbReference type="EMBL" id="FCNW02000019">
    <property type="protein sequence ID" value="SAL46429.1"/>
    <property type="molecule type" value="Genomic_DNA"/>
</dbReference>
<organism evidence="4 5">
    <name type="scientific">Caballeronia humi</name>
    <dbReference type="NCBI Taxonomy" id="326474"/>
    <lineage>
        <taxon>Bacteria</taxon>
        <taxon>Pseudomonadati</taxon>
        <taxon>Pseudomonadota</taxon>
        <taxon>Betaproteobacteria</taxon>
        <taxon>Burkholderiales</taxon>
        <taxon>Burkholderiaceae</taxon>
        <taxon>Caballeronia</taxon>
    </lineage>
</organism>
<dbReference type="PANTHER" id="PTHR11373">
    <property type="entry name" value="DEOXYNUCLEOSIDE TRIPHOSPHATE TRIPHOSPHOHYDROLASE"/>
    <property type="match status" value="1"/>
</dbReference>
<dbReference type="GO" id="GO:0006203">
    <property type="term" value="P:dGTP catabolic process"/>
    <property type="evidence" value="ECO:0007669"/>
    <property type="project" value="TreeGrafter"/>
</dbReference>
<evidence type="ECO:0000256" key="1">
    <source>
        <dbReference type="ARBA" id="ARBA00022801"/>
    </source>
</evidence>
<dbReference type="NCBIfam" id="TIGR01353">
    <property type="entry name" value="dGTP_triPase"/>
    <property type="match status" value="1"/>
</dbReference>
<dbReference type="InterPro" id="IPR003607">
    <property type="entry name" value="HD/PDEase_dom"/>
</dbReference>
<feature type="domain" description="HD" evidence="3">
    <location>
        <begin position="82"/>
        <end position="213"/>
    </location>
</feature>
<dbReference type="InterPro" id="IPR050135">
    <property type="entry name" value="dGTPase-like"/>
</dbReference>
<dbReference type="HAMAP" id="MF_01212">
    <property type="entry name" value="dGTPase_type2"/>
    <property type="match status" value="1"/>
</dbReference>
<dbReference type="NCBIfam" id="NF002326">
    <property type="entry name" value="PRK01286.1-1"/>
    <property type="match status" value="1"/>
</dbReference>
<reference evidence="4" key="1">
    <citation type="submission" date="2016-01" db="EMBL/GenBank/DDBJ databases">
        <authorList>
            <person name="Peeters C."/>
        </authorList>
    </citation>
    <scope>NUCLEOTIDE SEQUENCE [LARGE SCALE GENOMIC DNA]</scope>
    <source>
        <strain evidence="4">LMG 22934</strain>
    </source>
</reference>
<dbReference type="Pfam" id="PF01966">
    <property type="entry name" value="HD"/>
    <property type="match status" value="1"/>
</dbReference>
<dbReference type="FunFam" id="1.10.3210.10:FF:000024">
    <property type="entry name" value="Deoxyguanosinetriphosphate triphosphohydrolase-like protein"/>
    <property type="match status" value="1"/>
</dbReference>
<dbReference type="InterPro" id="IPR023023">
    <property type="entry name" value="dNTPase_2"/>
</dbReference>
<dbReference type="InterPro" id="IPR006261">
    <property type="entry name" value="dGTPase"/>
</dbReference>
<dbReference type="Proteomes" id="UP000054977">
    <property type="component" value="Unassembled WGS sequence"/>
</dbReference>
<keyword evidence="1 2" id="KW-0378">Hydrolase</keyword>
<comment type="caution">
    <text evidence="4">The sequence shown here is derived from an EMBL/GenBank/DDBJ whole genome shotgun (WGS) entry which is preliminary data.</text>
</comment>
<dbReference type="InterPro" id="IPR026875">
    <property type="entry name" value="PHydrolase_assoc_dom"/>
</dbReference>
<dbReference type="AlphaFoldDB" id="A0A158HR09"/>
<dbReference type="PANTHER" id="PTHR11373:SF43">
    <property type="entry name" value="DEOXYGUANOSINETRIPHOSPHATE TRIPHOSPHOHYDROLASE-LIKE PROTEIN"/>
    <property type="match status" value="1"/>
</dbReference>